<proteinExistence type="predicted"/>
<accession>A0ABY8ITU4</accession>
<reference evidence="2 3" key="1">
    <citation type="submission" date="2023-04" db="EMBL/GenBank/DDBJ databases">
        <title>Genome sequence of Halobacillus naozhouensis KACC 21980.</title>
        <authorList>
            <person name="Kim S."/>
            <person name="Heo J."/>
            <person name="Kwon S.-W."/>
        </authorList>
    </citation>
    <scope>NUCLEOTIDE SEQUENCE [LARGE SCALE GENOMIC DNA]</scope>
    <source>
        <strain evidence="2 3">KCTC 13234</strain>
    </source>
</reference>
<dbReference type="RefSeq" id="WP_283075157.1">
    <property type="nucleotide sequence ID" value="NZ_CP121671.1"/>
</dbReference>
<dbReference type="EMBL" id="CP121671">
    <property type="protein sequence ID" value="WFT73132.1"/>
    <property type="molecule type" value="Genomic_DNA"/>
</dbReference>
<name>A0ABY8ITU4_9BACI</name>
<feature type="domain" description="Helicase Helix-turn-helix" evidence="1">
    <location>
        <begin position="218"/>
        <end position="306"/>
    </location>
</feature>
<keyword evidence="3" id="KW-1185">Reference proteome</keyword>
<gene>
    <name evidence="2" type="ORF">P9989_12010</name>
</gene>
<dbReference type="Pfam" id="PF14493">
    <property type="entry name" value="HTH_40"/>
    <property type="match status" value="1"/>
</dbReference>
<dbReference type="Gene3D" id="1.10.10.1390">
    <property type="entry name" value="ATP-dependent DNA helicase RecQ"/>
    <property type="match status" value="1"/>
</dbReference>
<protein>
    <submittedName>
        <fullName evidence="2">Helix-turn-helix domain-containing protein</fullName>
    </submittedName>
</protein>
<sequence>MQDARVYGIDRFFGICPNLSKKELETTIQAVVNDKLVTVENEQFASLTKKGIDYLVNYQGPRPDYFSGMTEQANVQVFEDRLRLLIQTVTNMSVYNQSFLPIIEKPLIQQWVKQQYTSLKDDIEGAEAQLYKELAYLLSQLTEVEAELFTSRLTGGMIIGETREQMAREHKISEQEVDVLLAHVSYYLYDQCKTGRSEYPAMGKCLEGLSSSSLITQSAKRTYQLLGKGLTLENIAAIRKLKISTIQDHVIEAALVVSNFSIRPFINEEDEQAILTAASRLQTRRLKRIYESFQGQFSYFELRLVLSKVQKEPVSHAQF</sequence>
<evidence type="ECO:0000313" key="3">
    <source>
        <dbReference type="Proteomes" id="UP001221597"/>
    </source>
</evidence>
<dbReference type="Proteomes" id="UP001221597">
    <property type="component" value="Chromosome"/>
</dbReference>
<evidence type="ECO:0000313" key="2">
    <source>
        <dbReference type="EMBL" id="WFT73132.1"/>
    </source>
</evidence>
<evidence type="ECO:0000259" key="1">
    <source>
        <dbReference type="Pfam" id="PF14493"/>
    </source>
</evidence>
<dbReference type="InterPro" id="IPR029491">
    <property type="entry name" value="Helicase_HTH"/>
</dbReference>
<organism evidence="2 3">
    <name type="scientific">Halobacillus naozhouensis</name>
    <dbReference type="NCBI Taxonomy" id="554880"/>
    <lineage>
        <taxon>Bacteria</taxon>
        <taxon>Bacillati</taxon>
        <taxon>Bacillota</taxon>
        <taxon>Bacilli</taxon>
        <taxon>Bacillales</taxon>
        <taxon>Bacillaceae</taxon>
        <taxon>Halobacillus</taxon>
    </lineage>
</organism>